<gene>
    <name evidence="5" type="ORF">EV193_10823</name>
</gene>
<proteinExistence type="inferred from homology"/>
<dbReference type="InterPro" id="IPR041614">
    <property type="entry name" value="DprA_WH"/>
</dbReference>
<feature type="region of interest" description="Disordered" evidence="2">
    <location>
        <begin position="326"/>
        <end position="359"/>
    </location>
</feature>
<dbReference type="InterPro" id="IPR036388">
    <property type="entry name" value="WH-like_DNA-bd_sf"/>
</dbReference>
<dbReference type="OrthoDB" id="9785707at2"/>
<dbReference type="PANTHER" id="PTHR43022">
    <property type="entry name" value="PROTEIN SMF"/>
    <property type="match status" value="1"/>
</dbReference>
<reference evidence="5 6" key="1">
    <citation type="submission" date="2019-02" db="EMBL/GenBank/DDBJ databases">
        <title>Genomic Encyclopedia of Type Strains, Phase IV (KMG-IV): sequencing the most valuable type-strain genomes for metagenomic binning, comparative biology and taxonomic classification.</title>
        <authorList>
            <person name="Goeker M."/>
        </authorList>
    </citation>
    <scope>NUCLEOTIDE SEQUENCE [LARGE SCALE GENOMIC DNA]</scope>
    <source>
        <strain evidence="5 6">DSM 101727</strain>
    </source>
</reference>
<dbReference type="NCBIfam" id="TIGR00732">
    <property type="entry name" value="dprA"/>
    <property type="match status" value="1"/>
</dbReference>
<keyword evidence="6" id="KW-1185">Reference proteome</keyword>
<evidence type="ECO:0000313" key="6">
    <source>
        <dbReference type="Proteomes" id="UP000294257"/>
    </source>
</evidence>
<dbReference type="Gene3D" id="1.10.10.10">
    <property type="entry name" value="Winged helix-like DNA-binding domain superfamily/Winged helix DNA-binding domain"/>
    <property type="match status" value="1"/>
</dbReference>
<dbReference type="Gene3D" id="3.40.50.450">
    <property type="match status" value="1"/>
</dbReference>
<dbReference type="AlphaFoldDB" id="A0A4Q7KK96"/>
<feature type="domain" description="DprA winged helix" evidence="4">
    <location>
        <begin position="326"/>
        <end position="381"/>
    </location>
</feature>
<comment type="caution">
    <text evidence="5">The sequence shown here is derived from an EMBL/GenBank/DDBJ whole genome shotgun (WGS) entry which is preliminary data.</text>
</comment>
<dbReference type="SUPFAM" id="SSF102405">
    <property type="entry name" value="MCP/YpsA-like"/>
    <property type="match status" value="1"/>
</dbReference>
<dbReference type="InterPro" id="IPR003488">
    <property type="entry name" value="DprA"/>
</dbReference>
<sequence>MTTAHDPLRVPEAGPAGDPVRLARAYLLRVAEPPAPALAAFVGQCGAVEAARLVRTGTVPEPVREETVARHEIEMAEVDLARAESAGARLVIPEDDEWPSWPLLALDNAVSRGLRWAVAPLALWVRGTAPLAKLADPAVAIVGARAATVYGSDVAGEFGHDLAERGYAVVSGAAYGIDGAAHRGALAAYGSTVAVVACGVNVAYPAGHTDLLDRIAANGLVVSEYPPGTPPARHRFLVRNRLIAALGAGTVVVEAGRRSGARNTATTAAALGRQVLAVPGPITSSMSIGCHDLLRAGVASVVTSPEEVIEVIGPLRADGPAAVGAEARSTDGLSEAASRVHDALATRHPRHPERVAAESGVPLRKVRASLVELELTGLAECGDDGWRRTSAGGGGPMRT</sequence>
<dbReference type="InterPro" id="IPR057666">
    <property type="entry name" value="DrpA_SLOG"/>
</dbReference>
<dbReference type="GO" id="GO:0009294">
    <property type="term" value="P:DNA-mediated transformation"/>
    <property type="evidence" value="ECO:0007669"/>
    <property type="project" value="InterPro"/>
</dbReference>
<dbReference type="Proteomes" id="UP000294257">
    <property type="component" value="Unassembled WGS sequence"/>
</dbReference>
<dbReference type="PANTHER" id="PTHR43022:SF1">
    <property type="entry name" value="PROTEIN SMF"/>
    <property type="match status" value="1"/>
</dbReference>
<evidence type="ECO:0000256" key="2">
    <source>
        <dbReference type="SAM" id="MobiDB-lite"/>
    </source>
</evidence>
<evidence type="ECO:0000256" key="1">
    <source>
        <dbReference type="ARBA" id="ARBA00006525"/>
    </source>
</evidence>
<evidence type="ECO:0000259" key="3">
    <source>
        <dbReference type="Pfam" id="PF02481"/>
    </source>
</evidence>
<evidence type="ECO:0000259" key="4">
    <source>
        <dbReference type="Pfam" id="PF17782"/>
    </source>
</evidence>
<dbReference type="EMBL" id="SGWQ01000008">
    <property type="protein sequence ID" value="RZS34675.1"/>
    <property type="molecule type" value="Genomic_DNA"/>
</dbReference>
<organism evidence="5 6">
    <name type="scientific">Herbihabitans rhizosphaerae</name>
    <dbReference type="NCBI Taxonomy" id="1872711"/>
    <lineage>
        <taxon>Bacteria</taxon>
        <taxon>Bacillati</taxon>
        <taxon>Actinomycetota</taxon>
        <taxon>Actinomycetes</taxon>
        <taxon>Pseudonocardiales</taxon>
        <taxon>Pseudonocardiaceae</taxon>
        <taxon>Herbihabitans</taxon>
    </lineage>
</organism>
<comment type="similarity">
    <text evidence="1">Belongs to the DprA/Smf family.</text>
</comment>
<feature type="domain" description="Smf/DprA SLOG" evidence="3">
    <location>
        <begin position="91"/>
        <end position="311"/>
    </location>
</feature>
<dbReference type="Pfam" id="PF17782">
    <property type="entry name" value="WHD_DprA"/>
    <property type="match status" value="1"/>
</dbReference>
<name>A0A4Q7KK96_9PSEU</name>
<protein>
    <submittedName>
        <fullName evidence="5">DNA processing protein</fullName>
    </submittedName>
</protein>
<evidence type="ECO:0000313" key="5">
    <source>
        <dbReference type="EMBL" id="RZS34675.1"/>
    </source>
</evidence>
<dbReference type="RefSeq" id="WP_130346140.1">
    <property type="nucleotide sequence ID" value="NZ_SGWQ01000008.1"/>
</dbReference>
<accession>A0A4Q7KK96</accession>
<dbReference type="Pfam" id="PF02481">
    <property type="entry name" value="DNA_processg_A"/>
    <property type="match status" value="1"/>
</dbReference>